<feature type="transmembrane region" description="Helical" evidence="1">
    <location>
        <begin position="105"/>
        <end position="124"/>
    </location>
</feature>
<feature type="transmembrane region" description="Helical" evidence="1">
    <location>
        <begin position="216"/>
        <end position="236"/>
    </location>
</feature>
<gene>
    <name evidence="2" type="ORF">TRFO_26494</name>
</gene>
<feature type="transmembrane region" description="Helical" evidence="1">
    <location>
        <begin position="368"/>
        <end position="386"/>
    </location>
</feature>
<sequence>MHIFLLFLKELFGFGLSSSSIIGEIVSLVRIFQRLSATRSFKTKFTTDTKELFTWATNLLKIFFNNVFPDTHLSDFELFSILSYCFCIFEMFFVVALASSLKNGFSITPLVAVCFAMGVGFGFIERIPENPAYKDVVIGLIVAPVAWAVLGLLCCLKSREQGALVLLYLYAVYHVYKHMDEFSFSTTQLIDAPLLGILMVLIISIPILITKPHLCQFVLIGFCVIIGLSFIINFVLLCFRKIPQGVRFFMKLCFVVNSLVLVPSCEMFVTIIESNIGPRWYICAFFAFSNLLYPIVISIGPVINNDKSIREKYKSGFGFFETVDIIHKALYALLASYDFTWVCVGIECAWTVLLLILRPSKNIGDDVLLVGESLVMIIGNTMTAIYEKNGKQFSLSICIFLLVIACLPIIVGAYCFFIFDLKHDDDFDDDDNIEDEYETCYFYFIVSMIALPIALTLYGANIPFIYGRALQRVNANKKYYD</sequence>
<feature type="transmembrane region" description="Helical" evidence="1">
    <location>
        <begin position="81"/>
        <end position="98"/>
    </location>
</feature>
<dbReference type="GeneID" id="94839686"/>
<name>A0A1J4K2S5_9EUKA</name>
<feature type="transmembrane region" description="Helical" evidence="1">
    <location>
        <begin position="278"/>
        <end position="303"/>
    </location>
</feature>
<feature type="transmembrane region" description="Helical" evidence="1">
    <location>
        <begin position="189"/>
        <end position="210"/>
    </location>
</feature>
<evidence type="ECO:0000256" key="1">
    <source>
        <dbReference type="SAM" id="Phobius"/>
    </source>
</evidence>
<dbReference type="OrthoDB" id="10661919at2759"/>
<evidence type="ECO:0000313" key="2">
    <source>
        <dbReference type="EMBL" id="OHT05745.1"/>
    </source>
</evidence>
<reference evidence="2" key="1">
    <citation type="submission" date="2016-10" db="EMBL/GenBank/DDBJ databases">
        <authorList>
            <person name="Benchimol M."/>
            <person name="Almeida L.G."/>
            <person name="Vasconcelos A.T."/>
            <person name="Perreira-Neves A."/>
            <person name="Rosa I.A."/>
            <person name="Tasca T."/>
            <person name="Bogo M.R."/>
            <person name="de Souza W."/>
        </authorList>
    </citation>
    <scope>NUCLEOTIDE SEQUENCE [LARGE SCALE GENOMIC DNA]</scope>
    <source>
        <strain evidence="2">K</strain>
    </source>
</reference>
<feature type="transmembrane region" description="Helical" evidence="1">
    <location>
        <begin position="52"/>
        <end position="69"/>
    </location>
</feature>
<keyword evidence="1" id="KW-0472">Membrane</keyword>
<feature type="transmembrane region" description="Helical" evidence="1">
    <location>
        <begin position="441"/>
        <end position="466"/>
    </location>
</feature>
<dbReference type="Proteomes" id="UP000179807">
    <property type="component" value="Unassembled WGS sequence"/>
</dbReference>
<feature type="transmembrane region" description="Helical" evidence="1">
    <location>
        <begin position="136"/>
        <end position="156"/>
    </location>
</feature>
<protein>
    <submittedName>
        <fullName evidence="2">Uncharacterized protein</fullName>
    </submittedName>
</protein>
<dbReference type="EMBL" id="MLAK01000748">
    <property type="protein sequence ID" value="OHT05745.1"/>
    <property type="molecule type" value="Genomic_DNA"/>
</dbReference>
<dbReference type="VEuPathDB" id="TrichDB:TRFO_26494"/>
<keyword evidence="1" id="KW-1133">Transmembrane helix</keyword>
<keyword evidence="3" id="KW-1185">Reference proteome</keyword>
<feature type="transmembrane region" description="Helical" evidence="1">
    <location>
        <begin position="12"/>
        <end position="32"/>
    </location>
</feature>
<dbReference type="AlphaFoldDB" id="A0A1J4K2S5"/>
<keyword evidence="1" id="KW-0812">Transmembrane</keyword>
<evidence type="ECO:0000313" key="3">
    <source>
        <dbReference type="Proteomes" id="UP000179807"/>
    </source>
</evidence>
<accession>A0A1J4K2S5</accession>
<dbReference type="RefSeq" id="XP_068358881.1">
    <property type="nucleotide sequence ID" value="XM_068504982.1"/>
</dbReference>
<organism evidence="2 3">
    <name type="scientific">Tritrichomonas foetus</name>
    <dbReference type="NCBI Taxonomy" id="1144522"/>
    <lineage>
        <taxon>Eukaryota</taxon>
        <taxon>Metamonada</taxon>
        <taxon>Parabasalia</taxon>
        <taxon>Tritrichomonadida</taxon>
        <taxon>Tritrichomonadidae</taxon>
        <taxon>Tritrichomonas</taxon>
    </lineage>
</organism>
<feature type="transmembrane region" description="Helical" evidence="1">
    <location>
        <begin position="398"/>
        <end position="421"/>
    </location>
</feature>
<feature type="transmembrane region" description="Helical" evidence="1">
    <location>
        <begin position="248"/>
        <end position="272"/>
    </location>
</feature>
<comment type="caution">
    <text evidence="2">The sequence shown here is derived from an EMBL/GenBank/DDBJ whole genome shotgun (WGS) entry which is preliminary data.</text>
</comment>
<feature type="transmembrane region" description="Helical" evidence="1">
    <location>
        <begin position="330"/>
        <end position="356"/>
    </location>
</feature>
<proteinExistence type="predicted"/>